<accession>A0ABR6RGQ9</accession>
<keyword evidence="3" id="KW-1185">Reference proteome</keyword>
<reference evidence="2 3" key="1">
    <citation type="submission" date="2020-08" db="EMBL/GenBank/DDBJ databases">
        <title>Functional genomics of gut bacteria from endangered species of beetles.</title>
        <authorList>
            <person name="Carlos-Shanley C."/>
        </authorList>
    </citation>
    <scope>NUCLEOTIDE SEQUENCE [LARGE SCALE GENOMIC DNA]</scope>
    <source>
        <strain evidence="2 3">S00124</strain>
    </source>
</reference>
<dbReference type="Proteomes" id="UP000562492">
    <property type="component" value="Unassembled WGS sequence"/>
</dbReference>
<evidence type="ECO:0000313" key="3">
    <source>
        <dbReference type="Proteomes" id="UP000562492"/>
    </source>
</evidence>
<evidence type="ECO:0000256" key="1">
    <source>
        <dbReference type="SAM" id="SignalP"/>
    </source>
</evidence>
<keyword evidence="1" id="KW-0732">Signal</keyword>
<protein>
    <submittedName>
        <fullName evidence="2">Uncharacterized protein</fullName>
    </submittedName>
</protein>
<name>A0ABR6RGQ9_9BURK</name>
<evidence type="ECO:0000313" key="2">
    <source>
        <dbReference type="EMBL" id="MBB6578343.1"/>
    </source>
</evidence>
<dbReference type="EMBL" id="JACHKZ010000014">
    <property type="protein sequence ID" value="MBB6578343.1"/>
    <property type="molecule type" value="Genomic_DNA"/>
</dbReference>
<feature type="signal peptide" evidence="1">
    <location>
        <begin position="1"/>
        <end position="18"/>
    </location>
</feature>
<sequence>MSTSACCALAIASLPAGGANATLAAFSRRNALQRLGADLRGHAPALLCWQTLGDSALVVLSA</sequence>
<gene>
    <name evidence="2" type="ORF">HNP33_002425</name>
</gene>
<feature type="chain" id="PRO_5045202927" evidence="1">
    <location>
        <begin position="19"/>
        <end position="62"/>
    </location>
</feature>
<comment type="caution">
    <text evidence="2">The sequence shown here is derived from an EMBL/GenBank/DDBJ whole genome shotgun (WGS) entry which is preliminary data.</text>
</comment>
<proteinExistence type="predicted"/>
<organism evidence="2 3">
    <name type="scientific">Comamonas odontotermitis</name>
    <dbReference type="NCBI Taxonomy" id="379895"/>
    <lineage>
        <taxon>Bacteria</taxon>
        <taxon>Pseudomonadati</taxon>
        <taxon>Pseudomonadota</taxon>
        <taxon>Betaproteobacteria</taxon>
        <taxon>Burkholderiales</taxon>
        <taxon>Comamonadaceae</taxon>
        <taxon>Comamonas</taxon>
    </lineage>
</organism>